<dbReference type="EMBL" id="BJUA01000019">
    <property type="protein sequence ID" value="GEK19199.1"/>
    <property type="molecule type" value="Genomic_DNA"/>
</dbReference>
<dbReference type="SUPFAM" id="SSF53474">
    <property type="entry name" value="alpha/beta-Hydrolases"/>
    <property type="match status" value="1"/>
</dbReference>
<evidence type="ECO:0000313" key="3">
    <source>
        <dbReference type="EMBL" id="GEK19199.1"/>
    </source>
</evidence>
<reference evidence="3 4" key="1">
    <citation type="submission" date="2019-07" db="EMBL/GenBank/DDBJ databases">
        <title>Whole genome shotgun sequence of Cellulomonas persica NBRC 101101.</title>
        <authorList>
            <person name="Hosoyama A."/>
            <person name="Uohara A."/>
            <person name="Ohji S."/>
            <person name="Ichikawa N."/>
        </authorList>
    </citation>
    <scope>NUCLEOTIDE SEQUENCE [LARGE SCALE GENOMIC DNA]</scope>
    <source>
        <strain evidence="3 4">NBRC 101101</strain>
    </source>
</reference>
<gene>
    <name evidence="3" type="ORF">CPE01_29320</name>
</gene>
<sequence>MHAPRGSRRDRRAPRRRAYAPGIPRVQESPITTSARPVTAVLPQQSHAPLAAERTPAERADDGSMIDAAVVDAAVVDAAAVDAAEIDEAVISATRGLGAPARPIVLVHGTRTSSAIWAPQVAELQRRGHGTVAIDLPGHGARTHERFTLEGALDAVDAAVTSCAAPPLLVGLSLGGYVSLAYAGRHEDRVAGVVAAGCSTQTRGPLLRAYSRVSTRVADVLHLGGGTWHVVTDMLHALAAYSPLADLRRLTLPVWLVNGRHDPLRLEERRYLRAHAGARLTVVPRAGHDVNTHAPEAFNRVLVAALRELAPQRGA</sequence>
<dbReference type="Gene3D" id="3.40.50.1820">
    <property type="entry name" value="alpha/beta hydrolase"/>
    <property type="match status" value="2"/>
</dbReference>
<dbReference type="InterPro" id="IPR029058">
    <property type="entry name" value="AB_hydrolase_fold"/>
</dbReference>
<feature type="domain" description="AB hydrolase-1" evidence="2">
    <location>
        <begin position="104"/>
        <end position="300"/>
    </location>
</feature>
<evidence type="ECO:0000313" key="4">
    <source>
        <dbReference type="Proteomes" id="UP000321386"/>
    </source>
</evidence>
<dbReference type="RefSeq" id="WP_246783979.1">
    <property type="nucleotide sequence ID" value="NZ_BJUA01000019.1"/>
</dbReference>
<organism evidence="3 4">
    <name type="scientific">Cellulomonas persica</name>
    <dbReference type="NCBI Taxonomy" id="76861"/>
    <lineage>
        <taxon>Bacteria</taxon>
        <taxon>Bacillati</taxon>
        <taxon>Actinomycetota</taxon>
        <taxon>Actinomycetes</taxon>
        <taxon>Micrococcales</taxon>
        <taxon>Cellulomonadaceae</taxon>
        <taxon>Cellulomonas</taxon>
    </lineage>
</organism>
<keyword evidence="4" id="KW-1185">Reference proteome</keyword>
<evidence type="ECO:0000256" key="1">
    <source>
        <dbReference type="SAM" id="MobiDB-lite"/>
    </source>
</evidence>
<feature type="compositionally biased region" description="Basic residues" evidence="1">
    <location>
        <begin position="1"/>
        <end position="18"/>
    </location>
</feature>
<dbReference type="Pfam" id="PF12697">
    <property type="entry name" value="Abhydrolase_6"/>
    <property type="match status" value="1"/>
</dbReference>
<name>A0A510UXB0_9CELL</name>
<dbReference type="InterPro" id="IPR050266">
    <property type="entry name" value="AB_hydrolase_sf"/>
</dbReference>
<accession>A0A510UXB0</accession>
<dbReference type="Proteomes" id="UP000321386">
    <property type="component" value="Unassembled WGS sequence"/>
</dbReference>
<dbReference type="InterPro" id="IPR000073">
    <property type="entry name" value="AB_hydrolase_1"/>
</dbReference>
<evidence type="ECO:0000259" key="2">
    <source>
        <dbReference type="Pfam" id="PF12697"/>
    </source>
</evidence>
<protein>
    <recommendedName>
        <fullName evidence="2">AB hydrolase-1 domain-containing protein</fullName>
    </recommendedName>
</protein>
<comment type="caution">
    <text evidence="3">The sequence shown here is derived from an EMBL/GenBank/DDBJ whole genome shotgun (WGS) entry which is preliminary data.</text>
</comment>
<dbReference type="GO" id="GO:0003824">
    <property type="term" value="F:catalytic activity"/>
    <property type="evidence" value="ECO:0007669"/>
    <property type="project" value="UniProtKB-ARBA"/>
</dbReference>
<proteinExistence type="predicted"/>
<feature type="region of interest" description="Disordered" evidence="1">
    <location>
        <begin position="1"/>
        <end position="34"/>
    </location>
</feature>
<dbReference type="PANTHER" id="PTHR43798">
    <property type="entry name" value="MONOACYLGLYCEROL LIPASE"/>
    <property type="match status" value="1"/>
</dbReference>
<dbReference type="AlphaFoldDB" id="A0A510UXB0"/>